<dbReference type="PANTHER" id="PTHR12197:SF251">
    <property type="entry name" value="EG:BACR7C10.4 PROTEIN"/>
    <property type="match status" value="1"/>
</dbReference>
<dbReference type="Pfam" id="PF01753">
    <property type="entry name" value="zf-MYND"/>
    <property type="match status" value="1"/>
</dbReference>
<dbReference type="InParanoid" id="K1X7J2"/>
<dbReference type="Pfam" id="PF00856">
    <property type="entry name" value="SET"/>
    <property type="match status" value="1"/>
</dbReference>
<dbReference type="KEGG" id="mbe:MBM_00175"/>
<keyword evidence="1" id="KW-0479">Metal-binding</keyword>
<dbReference type="InterPro" id="IPR002893">
    <property type="entry name" value="Znf_MYND"/>
</dbReference>
<evidence type="ECO:0000256" key="4">
    <source>
        <dbReference type="PROSITE-ProRule" id="PRU00134"/>
    </source>
</evidence>
<dbReference type="eggNOG" id="KOG2084">
    <property type="taxonomic scope" value="Eukaryota"/>
</dbReference>
<dbReference type="OrthoDB" id="5945798at2759"/>
<dbReference type="GeneID" id="18756110"/>
<dbReference type="InterPro" id="IPR050869">
    <property type="entry name" value="H3K4_H4K5_MeTrfase"/>
</dbReference>
<dbReference type="SUPFAM" id="SSF82199">
    <property type="entry name" value="SET domain"/>
    <property type="match status" value="1"/>
</dbReference>
<accession>K1X7J2</accession>
<proteinExistence type="predicted"/>
<evidence type="ECO:0000256" key="2">
    <source>
        <dbReference type="ARBA" id="ARBA00022771"/>
    </source>
</evidence>
<dbReference type="PANTHER" id="PTHR12197">
    <property type="entry name" value="HISTONE-LYSINE N-METHYLTRANSFERASE SMYD"/>
    <property type="match status" value="1"/>
</dbReference>
<keyword evidence="3" id="KW-0862">Zinc</keyword>
<dbReference type="Gene3D" id="6.10.140.2220">
    <property type="match status" value="1"/>
</dbReference>
<dbReference type="PROSITE" id="PS50865">
    <property type="entry name" value="ZF_MYND_2"/>
    <property type="match status" value="1"/>
</dbReference>
<dbReference type="AlphaFoldDB" id="K1X7J2"/>
<dbReference type="HOGENOM" id="CLU_018406_5_3_1"/>
<dbReference type="CDD" id="cd20071">
    <property type="entry name" value="SET_SMYD"/>
    <property type="match status" value="1"/>
</dbReference>
<feature type="domain" description="SET" evidence="5">
    <location>
        <begin position="21"/>
        <end position="256"/>
    </location>
</feature>
<protein>
    <submittedName>
        <fullName evidence="7">SET and MYND domain-containing protein 2</fullName>
    </submittedName>
</protein>
<dbReference type="PROSITE" id="PS50280">
    <property type="entry name" value="SET"/>
    <property type="match status" value="1"/>
</dbReference>
<dbReference type="InterPro" id="IPR046341">
    <property type="entry name" value="SET_dom_sf"/>
</dbReference>
<dbReference type="GO" id="GO:0005634">
    <property type="term" value="C:nucleus"/>
    <property type="evidence" value="ECO:0007669"/>
    <property type="project" value="TreeGrafter"/>
</dbReference>
<evidence type="ECO:0000313" key="7">
    <source>
        <dbReference type="EMBL" id="EKD21062.1"/>
    </source>
</evidence>
<dbReference type="EMBL" id="JH921428">
    <property type="protein sequence ID" value="EKD21062.1"/>
    <property type="molecule type" value="Genomic_DNA"/>
</dbReference>
<evidence type="ECO:0000259" key="5">
    <source>
        <dbReference type="PROSITE" id="PS50280"/>
    </source>
</evidence>
<evidence type="ECO:0000259" key="6">
    <source>
        <dbReference type="PROSITE" id="PS50865"/>
    </source>
</evidence>
<keyword evidence="8" id="KW-1185">Reference proteome</keyword>
<dbReference type="Gene3D" id="1.10.220.160">
    <property type="match status" value="1"/>
</dbReference>
<dbReference type="GO" id="GO:0008270">
    <property type="term" value="F:zinc ion binding"/>
    <property type="evidence" value="ECO:0007669"/>
    <property type="project" value="UniProtKB-KW"/>
</dbReference>
<dbReference type="STRING" id="1072389.K1X7J2"/>
<gene>
    <name evidence="7" type="ORF">MBM_00175</name>
</gene>
<evidence type="ECO:0000313" key="8">
    <source>
        <dbReference type="Proteomes" id="UP000006753"/>
    </source>
</evidence>
<reference evidence="7 8" key="1">
    <citation type="journal article" date="2012" name="BMC Genomics">
        <title>Sequencing the genome of Marssonina brunnea reveals fungus-poplar co-evolution.</title>
        <authorList>
            <person name="Zhu S."/>
            <person name="Cao Y.-Z."/>
            <person name="Jiang C."/>
            <person name="Tan B.-Y."/>
            <person name="Wang Z."/>
            <person name="Feng S."/>
            <person name="Zhang L."/>
            <person name="Su X.-H."/>
            <person name="Brejova B."/>
            <person name="Vinar T."/>
            <person name="Xu M."/>
            <person name="Wang M.-X."/>
            <person name="Zhang S.-G."/>
            <person name="Huang M.-R."/>
            <person name="Wu R."/>
            <person name="Zhou Y."/>
        </authorList>
    </citation>
    <scope>NUCLEOTIDE SEQUENCE [LARGE SCALE GENOMIC DNA]</scope>
    <source>
        <strain evidence="7 8">MB_m1</strain>
    </source>
</reference>
<dbReference type="Proteomes" id="UP000006753">
    <property type="component" value="Unassembled WGS sequence"/>
</dbReference>
<evidence type="ECO:0000256" key="3">
    <source>
        <dbReference type="ARBA" id="ARBA00022833"/>
    </source>
</evidence>
<keyword evidence="2 4" id="KW-0863">Zinc-finger</keyword>
<dbReference type="OMA" id="CKIQNNS"/>
<dbReference type="Gene3D" id="2.170.270.10">
    <property type="entry name" value="SET domain"/>
    <property type="match status" value="1"/>
</dbReference>
<sequence length="570" mass="64328">MTSKSRTMKQLKWKASGDADKGLNVNHTHRIKTSYGSGLAASETVPSGSVILKLHSPNLLLVEKESLSRVCSFCMRESQTMKRCSACKIPHYCGKACQIGHWREIHGRECALLKQLPDVPPTAVRALIVMLLRKNSESEGDEEKGWKALESHVGKLQGDRKRWEEVLLQARAGIEFTKSRVERMEEAIMYLCVLSTNAFRITLPDNTPFGMCFSPTLALANHSCKPNAIIVSNSRSISLRALRPIKKNEQIFISYIDPTEDLPSRQSKLKERYFFTCKCDSCEKNENPYEAFLTYQEEIGEETADKRMDMFHPQQYLAKSAQNMATILQQMPIVKQHQNHTWKASALLEQSQKLSEANKRSRISTLVHAASLCDPLTSEKIYALAPYPEILHELYLAYVDAQAFVFALITLLHLFLGVDVFTYCQPHHPVRVVRLFTIAKLLKHIASLSPTELLQDISGDNTCPRGEALQGKEDIAKSVQSMDIINAFHAIMILVWEEAKKSHGDDSLFVAEVEQEIEEAEEVQKRRGPIGDSLKKWMEDVEDAEGSKQAEKCFAGLRTLAGLSEKVFRS</sequence>
<name>K1X7J2_MARBU</name>
<dbReference type="PROSITE" id="PS01360">
    <property type="entry name" value="ZF_MYND_1"/>
    <property type="match status" value="1"/>
</dbReference>
<dbReference type="InterPro" id="IPR001214">
    <property type="entry name" value="SET_dom"/>
</dbReference>
<organism evidence="7 8">
    <name type="scientific">Marssonina brunnea f. sp. multigermtubi (strain MB_m1)</name>
    <name type="common">Marssonina leaf spot fungus</name>
    <dbReference type="NCBI Taxonomy" id="1072389"/>
    <lineage>
        <taxon>Eukaryota</taxon>
        <taxon>Fungi</taxon>
        <taxon>Dikarya</taxon>
        <taxon>Ascomycota</taxon>
        <taxon>Pezizomycotina</taxon>
        <taxon>Leotiomycetes</taxon>
        <taxon>Helotiales</taxon>
        <taxon>Drepanopezizaceae</taxon>
        <taxon>Drepanopeziza</taxon>
    </lineage>
</organism>
<feature type="domain" description="MYND-type" evidence="6">
    <location>
        <begin position="71"/>
        <end position="110"/>
    </location>
</feature>
<evidence type="ECO:0000256" key="1">
    <source>
        <dbReference type="ARBA" id="ARBA00022723"/>
    </source>
</evidence>